<sequence length="66" mass="7577">MGYQTRRQEVCQAPKSSLLMRPPHGISDQTTRSLSGTQELSSHEVPTWVIRPDDKKFVRHPRALFS</sequence>
<organism evidence="2 3">
    <name type="scientific">Elysia crispata</name>
    <name type="common">lettuce slug</name>
    <dbReference type="NCBI Taxonomy" id="231223"/>
    <lineage>
        <taxon>Eukaryota</taxon>
        <taxon>Metazoa</taxon>
        <taxon>Spiralia</taxon>
        <taxon>Lophotrochozoa</taxon>
        <taxon>Mollusca</taxon>
        <taxon>Gastropoda</taxon>
        <taxon>Heterobranchia</taxon>
        <taxon>Euthyneura</taxon>
        <taxon>Panpulmonata</taxon>
        <taxon>Sacoglossa</taxon>
        <taxon>Placobranchoidea</taxon>
        <taxon>Plakobranchidae</taxon>
        <taxon>Elysia</taxon>
    </lineage>
</organism>
<evidence type="ECO:0000313" key="2">
    <source>
        <dbReference type="EMBL" id="KAK3756033.1"/>
    </source>
</evidence>
<evidence type="ECO:0000313" key="3">
    <source>
        <dbReference type="Proteomes" id="UP001283361"/>
    </source>
</evidence>
<dbReference type="AlphaFoldDB" id="A0AAE0YS27"/>
<comment type="caution">
    <text evidence="2">The sequence shown here is derived from an EMBL/GenBank/DDBJ whole genome shotgun (WGS) entry which is preliminary data.</text>
</comment>
<gene>
    <name evidence="2" type="ORF">RRG08_032956</name>
</gene>
<proteinExistence type="predicted"/>
<accession>A0AAE0YS27</accession>
<dbReference type="Proteomes" id="UP001283361">
    <property type="component" value="Unassembled WGS sequence"/>
</dbReference>
<feature type="compositionally biased region" description="Polar residues" evidence="1">
    <location>
        <begin position="27"/>
        <end position="40"/>
    </location>
</feature>
<protein>
    <submittedName>
        <fullName evidence="2">Uncharacterized protein</fullName>
    </submittedName>
</protein>
<name>A0AAE0YS27_9GAST</name>
<keyword evidence="3" id="KW-1185">Reference proteome</keyword>
<feature type="region of interest" description="Disordered" evidence="1">
    <location>
        <begin position="1"/>
        <end position="46"/>
    </location>
</feature>
<evidence type="ECO:0000256" key="1">
    <source>
        <dbReference type="SAM" id="MobiDB-lite"/>
    </source>
</evidence>
<dbReference type="EMBL" id="JAWDGP010005567">
    <property type="protein sequence ID" value="KAK3756033.1"/>
    <property type="molecule type" value="Genomic_DNA"/>
</dbReference>
<reference evidence="2" key="1">
    <citation type="journal article" date="2023" name="G3 (Bethesda)">
        <title>A reference genome for the long-term kleptoplast-retaining sea slug Elysia crispata morphotype clarki.</title>
        <authorList>
            <person name="Eastman K.E."/>
            <person name="Pendleton A.L."/>
            <person name="Shaikh M.A."/>
            <person name="Suttiyut T."/>
            <person name="Ogas R."/>
            <person name="Tomko P."/>
            <person name="Gavelis G."/>
            <person name="Widhalm J.R."/>
            <person name="Wisecaver J.H."/>
        </authorList>
    </citation>
    <scope>NUCLEOTIDE SEQUENCE</scope>
    <source>
        <strain evidence="2">ECLA1</strain>
    </source>
</reference>